<feature type="transmembrane region" description="Helical" evidence="2">
    <location>
        <begin position="12"/>
        <end position="33"/>
    </location>
</feature>
<protein>
    <submittedName>
        <fullName evidence="3">Uncharacterized protein</fullName>
    </submittedName>
</protein>
<feature type="compositionally biased region" description="Acidic residues" evidence="1">
    <location>
        <begin position="122"/>
        <end position="131"/>
    </location>
</feature>
<gene>
    <name evidence="3" type="ORF">SPI_01541</name>
</gene>
<keyword evidence="2" id="KW-1133">Transmembrane helix</keyword>
<accession>A0A167Z1J8</accession>
<organism evidence="3 4">
    <name type="scientific">Niveomyces insectorum RCEF 264</name>
    <dbReference type="NCBI Taxonomy" id="1081102"/>
    <lineage>
        <taxon>Eukaryota</taxon>
        <taxon>Fungi</taxon>
        <taxon>Dikarya</taxon>
        <taxon>Ascomycota</taxon>
        <taxon>Pezizomycotina</taxon>
        <taxon>Sordariomycetes</taxon>
        <taxon>Hypocreomycetidae</taxon>
        <taxon>Hypocreales</taxon>
        <taxon>Cordycipitaceae</taxon>
        <taxon>Niveomyces</taxon>
    </lineage>
</organism>
<dbReference type="STRING" id="1081102.A0A167Z1J8"/>
<feature type="compositionally biased region" description="Basic and acidic residues" evidence="1">
    <location>
        <begin position="155"/>
        <end position="166"/>
    </location>
</feature>
<comment type="caution">
    <text evidence="3">The sequence shown here is derived from an EMBL/GenBank/DDBJ whole genome shotgun (WGS) entry which is preliminary data.</text>
</comment>
<dbReference type="AlphaFoldDB" id="A0A167Z1J8"/>
<sequence>MGPMLSAIRTLLVPAFIALLVYLFLTFAVVPVWQRYRNRYSQYLPMDTLSTQTSSLRYRMQGAVGRFFAARTWRQRTAENGGDTGIGGRGGGGSRSSSSSGLRGRLGGIFGRRAPVDHMLSDEEQEDDDDSNDGRRHAMRGRGALGGEEEGEELGEIRRDGSRQQREQAGGGVYGTRRLSRDLEQGFMDDSDEDETVR</sequence>
<reference evidence="3 4" key="1">
    <citation type="journal article" date="2016" name="Genome Biol. Evol.">
        <title>Divergent and convergent evolution of fungal pathogenicity.</title>
        <authorList>
            <person name="Shang Y."/>
            <person name="Xiao G."/>
            <person name="Zheng P."/>
            <person name="Cen K."/>
            <person name="Zhan S."/>
            <person name="Wang C."/>
        </authorList>
    </citation>
    <scope>NUCLEOTIDE SEQUENCE [LARGE SCALE GENOMIC DNA]</scope>
    <source>
        <strain evidence="3 4">RCEF 264</strain>
    </source>
</reference>
<proteinExistence type="predicted"/>
<feature type="compositionally biased region" description="Acidic residues" evidence="1">
    <location>
        <begin position="187"/>
        <end position="198"/>
    </location>
</feature>
<name>A0A167Z1J8_9HYPO</name>
<evidence type="ECO:0000256" key="2">
    <source>
        <dbReference type="SAM" id="Phobius"/>
    </source>
</evidence>
<keyword evidence="2" id="KW-0812">Transmembrane</keyword>
<evidence type="ECO:0000256" key="1">
    <source>
        <dbReference type="SAM" id="MobiDB-lite"/>
    </source>
</evidence>
<dbReference type="Proteomes" id="UP000076874">
    <property type="component" value="Unassembled WGS sequence"/>
</dbReference>
<evidence type="ECO:0000313" key="3">
    <source>
        <dbReference type="EMBL" id="OAA66965.1"/>
    </source>
</evidence>
<keyword evidence="4" id="KW-1185">Reference proteome</keyword>
<dbReference type="EMBL" id="AZHD01000002">
    <property type="protein sequence ID" value="OAA66965.1"/>
    <property type="molecule type" value="Genomic_DNA"/>
</dbReference>
<evidence type="ECO:0000313" key="4">
    <source>
        <dbReference type="Proteomes" id="UP000076874"/>
    </source>
</evidence>
<feature type="compositionally biased region" description="Gly residues" evidence="1">
    <location>
        <begin position="82"/>
        <end position="94"/>
    </location>
</feature>
<keyword evidence="2" id="KW-0472">Membrane</keyword>
<feature type="region of interest" description="Disordered" evidence="1">
    <location>
        <begin position="78"/>
        <end position="198"/>
    </location>
</feature>
<dbReference type="OrthoDB" id="5427070at2759"/>